<gene>
    <name evidence="2" type="ORF">FY004_27335</name>
</gene>
<feature type="region of interest" description="Disordered" evidence="1">
    <location>
        <begin position="19"/>
        <end position="61"/>
    </location>
</feature>
<protein>
    <submittedName>
        <fullName evidence="2">Uncharacterized protein</fullName>
    </submittedName>
</protein>
<evidence type="ECO:0000313" key="2">
    <source>
        <dbReference type="EMBL" id="TYR53323.1"/>
    </source>
</evidence>
<keyword evidence="3" id="KW-1185">Reference proteome</keyword>
<dbReference type="Proteomes" id="UP000323242">
    <property type="component" value="Unassembled WGS sequence"/>
</dbReference>
<dbReference type="EMBL" id="VSZQ01000180">
    <property type="protein sequence ID" value="TYR53323.1"/>
    <property type="molecule type" value="Genomic_DNA"/>
</dbReference>
<proteinExistence type="predicted"/>
<reference evidence="2 3" key="1">
    <citation type="submission" date="2019-08" db="EMBL/GenBank/DDBJ databases">
        <title>Draft genome for granaticin producer strain Streptomyces parvus C05.</title>
        <authorList>
            <person name="Gonzalez-Pimentel J.L."/>
        </authorList>
    </citation>
    <scope>NUCLEOTIDE SEQUENCE [LARGE SCALE GENOMIC DNA]</scope>
    <source>
        <strain evidence="2 3">C05</strain>
    </source>
</reference>
<organism evidence="2 3">
    <name type="scientific">Streptomyces parvus</name>
    <dbReference type="NCBI Taxonomy" id="66428"/>
    <lineage>
        <taxon>Bacteria</taxon>
        <taxon>Bacillati</taxon>
        <taxon>Actinomycetota</taxon>
        <taxon>Actinomycetes</taxon>
        <taxon>Kitasatosporales</taxon>
        <taxon>Streptomycetaceae</taxon>
        <taxon>Streptomyces</taxon>
    </lineage>
</organism>
<dbReference type="AlphaFoldDB" id="A0A5D4INS4"/>
<name>A0A5D4INS4_9ACTN</name>
<comment type="caution">
    <text evidence="2">The sequence shown here is derived from an EMBL/GenBank/DDBJ whole genome shotgun (WGS) entry which is preliminary data.</text>
</comment>
<accession>A0A5D4INS4</accession>
<evidence type="ECO:0000313" key="3">
    <source>
        <dbReference type="Proteomes" id="UP000323242"/>
    </source>
</evidence>
<sequence>MQEPTGCDDTPIYRRLIAERGDAPAQVRGKAQRLQSALERDTCPAPQTNPPGHHAVPPPPN</sequence>
<evidence type="ECO:0000256" key="1">
    <source>
        <dbReference type="SAM" id="MobiDB-lite"/>
    </source>
</evidence>